<comment type="caution">
    <text evidence="1">The sequence shown here is derived from an EMBL/GenBank/DDBJ whole genome shotgun (WGS) entry which is preliminary data.</text>
</comment>
<protein>
    <submittedName>
        <fullName evidence="1">Uncharacterized protein</fullName>
    </submittedName>
</protein>
<proteinExistence type="predicted"/>
<organism evidence="1 2">
    <name type="scientific">Hoeflea poritis</name>
    <dbReference type="NCBI Taxonomy" id="2993659"/>
    <lineage>
        <taxon>Bacteria</taxon>
        <taxon>Pseudomonadati</taxon>
        <taxon>Pseudomonadota</taxon>
        <taxon>Alphaproteobacteria</taxon>
        <taxon>Hyphomicrobiales</taxon>
        <taxon>Rhizobiaceae</taxon>
        <taxon>Hoeflea</taxon>
    </lineage>
</organism>
<evidence type="ECO:0000313" key="2">
    <source>
        <dbReference type="Proteomes" id="UP001148313"/>
    </source>
</evidence>
<gene>
    <name evidence="1" type="ORF">OOZ53_11545</name>
</gene>
<dbReference type="RefSeq" id="WP_271089699.1">
    <property type="nucleotide sequence ID" value="NZ_JAPJZH010000006.1"/>
</dbReference>
<sequence>MPRYNEVTRRGYDLDLELPYYEVDGVKYRLGSAGSFILCCPKCGEQRFRDRITGRETCWRGHGNMVPVTFANKNDFPLPEGVTQTTVEHRRDQRLKREAANPYIYHFGDKAESDFPQGFIQPADAKTGDPS</sequence>
<dbReference type="Proteomes" id="UP001148313">
    <property type="component" value="Unassembled WGS sequence"/>
</dbReference>
<accession>A0ABT4VMS8</accession>
<evidence type="ECO:0000313" key="1">
    <source>
        <dbReference type="EMBL" id="MDA4845986.1"/>
    </source>
</evidence>
<name>A0ABT4VMS8_9HYPH</name>
<reference evidence="1" key="1">
    <citation type="submission" date="2022-11" db="EMBL/GenBank/DDBJ databases">
        <title>Hoeflea poritis sp. nov., isolated from scleractinian coral Porites lutea.</title>
        <authorList>
            <person name="Zhang G."/>
            <person name="Wei Q."/>
            <person name="Cai L."/>
        </authorList>
    </citation>
    <scope>NUCLEOTIDE SEQUENCE</scope>
    <source>
        <strain evidence="1">E7-10</strain>
    </source>
</reference>
<dbReference type="EMBL" id="JAPJZH010000006">
    <property type="protein sequence ID" value="MDA4845986.1"/>
    <property type="molecule type" value="Genomic_DNA"/>
</dbReference>
<keyword evidence="2" id="KW-1185">Reference proteome</keyword>